<proteinExistence type="predicted"/>
<reference evidence="1" key="1">
    <citation type="submission" date="2023-09" db="EMBL/GenBank/DDBJ databases">
        <title>30 novel species of actinomycetes from the DSMZ collection.</title>
        <authorList>
            <person name="Nouioui I."/>
        </authorList>
    </citation>
    <scope>NUCLEOTIDE SEQUENCE</scope>
    <source>
        <strain evidence="1">DSM 115977</strain>
    </source>
</reference>
<organism evidence="1 2">
    <name type="scientific">Micromonospora reichwaldensis</name>
    <dbReference type="NCBI Taxonomy" id="3075516"/>
    <lineage>
        <taxon>Bacteria</taxon>
        <taxon>Bacillati</taxon>
        <taxon>Actinomycetota</taxon>
        <taxon>Actinomycetes</taxon>
        <taxon>Micromonosporales</taxon>
        <taxon>Micromonosporaceae</taxon>
        <taxon>Micromonospora</taxon>
    </lineage>
</organism>
<dbReference type="RefSeq" id="WP_311414199.1">
    <property type="nucleotide sequence ID" value="NZ_JAVRFL010000039.1"/>
</dbReference>
<comment type="caution">
    <text evidence="1">The sequence shown here is derived from an EMBL/GenBank/DDBJ whole genome shotgun (WGS) entry which is preliminary data.</text>
</comment>
<accession>A0ABU2X3W7</accession>
<dbReference type="Proteomes" id="UP001180973">
    <property type="component" value="Unassembled WGS sequence"/>
</dbReference>
<dbReference type="EMBL" id="JAVRFL010000039">
    <property type="protein sequence ID" value="MDT0532448.1"/>
    <property type="molecule type" value="Genomic_DNA"/>
</dbReference>
<evidence type="ECO:0000313" key="1">
    <source>
        <dbReference type="EMBL" id="MDT0532448.1"/>
    </source>
</evidence>
<keyword evidence="2" id="KW-1185">Reference proteome</keyword>
<gene>
    <name evidence="1" type="ORF">RM555_25945</name>
</gene>
<evidence type="ECO:0008006" key="3">
    <source>
        <dbReference type="Google" id="ProtNLM"/>
    </source>
</evidence>
<evidence type="ECO:0000313" key="2">
    <source>
        <dbReference type="Proteomes" id="UP001180973"/>
    </source>
</evidence>
<protein>
    <recommendedName>
        <fullName evidence="3">CYTH domain-containing protein</fullName>
    </recommendedName>
</protein>
<sequence length="106" mass="11965">MADSWVFRISGAVDRPVLDRLRAELGLSKVGRLADDWDELFGEAEWAIQGKVVRVELWRDVDSQEWRLELESPDPLPEAEKVSLGERVQAGLRLAGLEVASIIKRP</sequence>
<name>A0ABU2X3W7_9ACTN</name>